<reference evidence="1" key="3">
    <citation type="submission" date="2023-05" db="EMBL/GenBank/DDBJ databases">
        <authorList>
            <person name="Smith C.H."/>
        </authorList>
    </citation>
    <scope>NUCLEOTIDE SEQUENCE</scope>
    <source>
        <strain evidence="1">CHS0354</strain>
        <tissue evidence="1">Mantle</tissue>
    </source>
</reference>
<evidence type="ECO:0000313" key="1">
    <source>
        <dbReference type="EMBL" id="KAK3594739.1"/>
    </source>
</evidence>
<dbReference type="Gene3D" id="1.20.1320.30">
    <property type="match status" value="1"/>
</dbReference>
<accession>A0AAE0SN58</accession>
<gene>
    <name evidence="1" type="ORF">CHS0354_014165</name>
</gene>
<proteinExistence type="predicted"/>
<dbReference type="EMBL" id="JAEAOA010000873">
    <property type="protein sequence ID" value="KAK3594739.1"/>
    <property type="molecule type" value="Genomic_DNA"/>
</dbReference>
<protein>
    <submittedName>
        <fullName evidence="1">Uncharacterized protein</fullName>
    </submittedName>
</protein>
<dbReference type="Gene3D" id="3.40.50.300">
    <property type="entry name" value="P-loop containing nucleotide triphosphate hydrolases"/>
    <property type="match status" value="1"/>
</dbReference>
<reference evidence="1" key="1">
    <citation type="journal article" date="2021" name="Genome Biol. Evol.">
        <title>A High-Quality Reference Genome for a Parasitic Bivalve with Doubly Uniparental Inheritance (Bivalvia: Unionida).</title>
        <authorList>
            <person name="Smith C.H."/>
        </authorList>
    </citation>
    <scope>NUCLEOTIDE SEQUENCE</scope>
    <source>
        <strain evidence="1">CHS0354</strain>
    </source>
</reference>
<keyword evidence="2" id="KW-1185">Reference proteome</keyword>
<reference evidence="1" key="2">
    <citation type="journal article" date="2021" name="Genome Biol. Evol.">
        <title>Developing a high-quality reference genome for a parasitic bivalve with doubly uniparental inheritance (Bivalvia: Unionida).</title>
        <authorList>
            <person name="Smith C.H."/>
        </authorList>
    </citation>
    <scope>NUCLEOTIDE SEQUENCE</scope>
    <source>
        <strain evidence="1">CHS0354</strain>
        <tissue evidence="1">Mantle</tissue>
    </source>
</reference>
<comment type="caution">
    <text evidence="1">The sequence shown here is derived from an EMBL/GenBank/DDBJ whole genome shotgun (WGS) entry which is preliminary data.</text>
</comment>
<dbReference type="AlphaFoldDB" id="A0AAE0SN58"/>
<dbReference type="InterPro" id="IPR027417">
    <property type="entry name" value="P-loop_NTPase"/>
</dbReference>
<dbReference type="Proteomes" id="UP001195483">
    <property type="component" value="Unassembled WGS sequence"/>
</dbReference>
<evidence type="ECO:0000313" key="2">
    <source>
        <dbReference type="Proteomes" id="UP001195483"/>
    </source>
</evidence>
<organism evidence="1 2">
    <name type="scientific">Potamilus streckersoni</name>
    <dbReference type="NCBI Taxonomy" id="2493646"/>
    <lineage>
        <taxon>Eukaryota</taxon>
        <taxon>Metazoa</taxon>
        <taxon>Spiralia</taxon>
        <taxon>Lophotrochozoa</taxon>
        <taxon>Mollusca</taxon>
        <taxon>Bivalvia</taxon>
        <taxon>Autobranchia</taxon>
        <taxon>Heteroconchia</taxon>
        <taxon>Palaeoheterodonta</taxon>
        <taxon>Unionida</taxon>
        <taxon>Unionoidea</taxon>
        <taxon>Unionidae</taxon>
        <taxon>Ambleminae</taxon>
        <taxon>Lampsilini</taxon>
        <taxon>Potamilus</taxon>
    </lineage>
</organism>
<name>A0AAE0SN58_9BIVA</name>
<sequence length="181" mass="20548">MEESQHVKRGQERGKITFIQDGHEKGRVKSCMQDGQERGKKGIDTEWTRTFNEALELNSLLGILDVCKFLARKFNPEKEHQSKLTQEERELLQLILKVQKDLSVYDKSKSQMNPNLQTLSNTLQELLLAENADPESRALVFVKARATCTALAHYLDGVLGKDNLHVYKLTGKGGDDGEFLF</sequence>